<dbReference type="InterPro" id="IPR002516">
    <property type="entry name" value="Glyco_trans_11"/>
</dbReference>
<evidence type="ECO:0000313" key="4">
    <source>
        <dbReference type="EMBL" id="CAB4988972.1"/>
    </source>
</evidence>
<proteinExistence type="predicted"/>
<keyword evidence="2" id="KW-0808">Transferase</keyword>
<dbReference type="PANTHER" id="PTHR11927">
    <property type="entry name" value="GALACTOSIDE 2-L-FUCOSYLTRANSFERASE"/>
    <property type="match status" value="1"/>
</dbReference>
<reference evidence="3" key="1">
    <citation type="submission" date="2020-05" db="EMBL/GenBank/DDBJ databases">
        <authorList>
            <person name="Chiriac C."/>
            <person name="Salcher M."/>
            <person name="Ghai R."/>
            <person name="Kavagutti S V."/>
        </authorList>
    </citation>
    <scope>NUCLEOTIDE SEQUENCE</scope>
</reference>
<dbReference type="PANTHER" id="PTHR11927:SF9">
    <property type="entry name" value="L-FUCOSYLTRANSFERASE"/>
    <property type="match status" value="1"/>
</dbReference>
<dbReference type="EMBL" id="CAFBPO010000008">
    <property type="protein sequence ID" value="CAB5021276.1"/>
    <property type="molecule type" value="Genomic_DNA"/>
</dbReference>
<evidence type="ECO:0000256" key="2">
    <source>
        <dbReference type="ARBA" id="ARBA00022679"/>
    </source>
</evidence>
<name>A0A6J6UFE3_9ZZZZ</name>
<sequence>MRQSSITTLLSYLGRTKTGKIRIFLLRGGLGNQLFQIAGMASLSKSKNFYVVFCETDVKKNPRDKQGAAALSFDVESWFSEQNSVCKSNKIMDFLIRVLRSEKVRKFSLKNINADLAIKYSEITIATIQGYLQSAKFPMAISADIIKETFHQETDELINPESVAIHIRAQDGLQNSAMVLGLSYYRDGLMHVGANSESSIDVFSDDILYAQSFCAQLGNFSFNFPEIDLELSPTDLLLKLASYNKIISSKSTLCWWSTYIAQTRNPGAVIISPWESDLHLENWIRLKNV</sequence>
<dbReference type="EMBL" id="CAEZZH010000009">
    <property type="protein sequence ID" value="CAB4757393.1"/>
    <property type="molecule type" value="Genomic_DNA"/>
</dbReference>
<dbReference type="EMBL" id="CAFBOO010000008">
    <property type="protein sequence ID" value="CAB4988972.1"/>
    <property type="molecule type" value="Genomic_DNA"/>
</dbReference>
<evidence type="ECO:0000313" key="3">
    <source>
        <dbReference type="EMBL" id="CAB4757393.1"/>
    </source>
</evidence>
<keyword evidence="1" id="KW-0328">Glycosyltransferase</keyword>
<gene>
    <name evidence="3" type="ORF">UFOPK2850_00868</name>
    <name evidence="4" type="ORF">UFOPK3982_01019</name>
    <name evidence="5" type="ORF">UFOPK4120_00868</name>
    <name evidence="6" type="ORF">UFOPK4404_00867</name>
</gene>
<dbReference type="EMBL" id="CAFBQY010000008">
    <property type="protein sequence ID" value="CAB5073438.1"/>
    <property type="molecule type" value="Genomic_DNA"/>
</dbReference>
<accession>A0A6J6UFE3</accession>
<organism evidence="3">
    <name type="scientific">freshwater metagenome</name>
    <dbReference type="NCBI Taxonomy" id="449393"/>
    <lineage>
        <taxon>unclassified sequences</taxon>
        <taxon>metagenomes</taxon>
        <taxon>ecological metagenomes</taxon>
    </lineage>
</organism>
<dbReference type="AlphaFoldDB" id="A0A6J6UFE3"/>
<dbReference type="GO" id="GO:0016020">
    <property type="term" value="C:membrane"/>
    <property type="evidence" value="ECO:0007669"/>
    <property type="project" value="InterPro"/>
</dbReference>
<dbReference type="GO" id="GO:0008107">
    <property type="term" value="F:galactoside 2-alpha-L-fucosyltransferase activity"/>
    <property type="evidence" value="ECO:0007669"/>
    <property type="project" value="InterPro"/>
</dbReference>
<dbReference type="GO" id="GO:0005975">
    <property type="term" value="P:carbohydrate metabolic process"/>
    <property type="evidence" value="ECO:0007669"/>
    <property type="project" value="InterPro"/>
</dbReference>
<evidence type="ECO:0000313" key="5">
    <source>
        <dbReference type="EMBL" id="CAB5021276.1"/>
    </source>
</evidence>
<protein>
    <submittedName>
        <fullName evidence="3">Unannotated protein</fullName>
    </submittedName>
</protein>
<evidence type="ECO:0000313" key="6">
    <source>
        <dbReference type="EMBL" id="CAB5073438.1"/>
    </source>
</evidence>
<evidence type="ECO:0000256" key="1">
    <source>
        <dbReference type="ARBA" id="ARBA00022676"/>
    </source>
</evidence>